<evidence type="ECO:0000313" key="9">
    <source>
        <dbReference type="Proteomes" id="UP000197768"/>
    </source>
</evidence>
<gene>
    <name evidence="8" type="ORF">BWK59_03170</name>
</gene>
<proteinExistence type="inferred from homology"/>
<keyword evidence="4 8" id="KW-0808">Transferase</keyword>
<dbReference type="RefSeq" id="WP_088390977.1">
    <property type="nucleotide sequence ID" value="NZ_MTCZ01000016.1"/>
</dbReference>
<evidence type="ECO:0000256" key="2">
    <source>
        <dbReference type="ARBA" id="ARBA00011900"/>
    </source>
</evidence>
<dbReference type="Proteomes" id="UP000197768">
    <property type="component" value="Unassembled WGS sequence"/>
</dbReference>
<comment type="similarity">
    <text evidence="1">Belongs to the N(4)/N(6)-methyltransferase family.</text>
</comment>
<sequence length="654" mass="75001">MTDKLDMTSPDLVSQNIEKIAALFPNCVTESANGLAIDFDMLKQELSKDIVEGNKERYRLEWPGKREAIVTANLPINKTLRPCREESVDFDTTENLYIEGDNLEVLKLLQESYLGKIKMIYIDPPYNTGKDFVYKDNFTQDTDEYQEEAGLKDEYNNRLVANPDTSGRYHSDWLTMMYPRLKLARNLLTDDGVIFISIGVEEVSNLKKVMDEIFGESNFIEVFSWVKTSTPPALSTKSRKTNEYILCYEKNWNPFKYNGELLDGGDQPLLNSGNSERELTFPKDSVYFNKTKFPNGTYSPSKPDRVELLDTITIENGYSKTDFRLKGEFKWTQDFLDEELKKGTKFIIKSDILSIRFIRDEDGYKRPTNFIKEKYTNPLINKKENGVGTNENASSELKELMGTDLFSYPKPVTLMTYLTNFVVQENDIVLDFFSGSSSTAEGVLKLASSEEKKLKYIMVQLPENLDDNLKSADSNTKKIIQNGIDFLDSLGKPHYLSELAKERIRRASIKIKKETKADIDYGFRVYKLDSSNMQDVYYTPNQLSQDLLSELEDNIKPDRNADDLVAQIMLDWGLPLSLKIEQTKIANKEVFKVADDALLCCFDEGIDEAFAKEIAKLKPLRIVFRDKSFKDDTAKENVKQLLKQLSPDSEMKVI</sequence>
<dbReference type="EMBL" id="MTCZ01000016">
    <property type="protein sequence ID" value="OWP84828.1"/>
    <property type="molecule type" value="Genomic_DNA"/>
</dbReference>
<dbReference type="Gene3D" id="3.40.50.150">
    <property type="entry name" value="Vaccinia Virus protein VP39"/>
    <property type="match status" value="1"/>
</dbReference>
<keyword evidence="3 8" id="KW-0489">Methyltransferase</keyword>
<evidence type="ECO:0000256" key="5">
    <source>
        <dbReference type="ARBA" id="ARBA00022691"/>
    </source>
</evidence>
<dbReference type="InterPro" id="IPR002941">
    <property type="entry name" value="DNA_methylase_N4/N6"/>
</dbReference>
<dbReference type="InterPro" id="IPR029063">
    <property type="entry name" value="SAM-dependent_MTases_sf"/>
</dbReference>
<dbReference type="PRINTS" id="PR00506">
    <property type="entry name" value="D21N6MTFRASE"/>
</dbReference>
<keyword evidence="5" id="KW-0949">S-adenosyl-L-methionine</keyword>
<dbReference type="AlphaFoldDB" id="A0A246GKU7"/>
<evidence type="ECO:0000256" key="1">
    <source>
        <dbReference type="ARBA" id="ARBA00006594"/>
    </source>
</evidence>
<dbReference type="GO" id="GO:0008170">
    <property type="term" value="F:N-methyltransferase activity"/>
    <property type="evidence" value="ECO:0007669"/>
    <property type="project" value="InterPro"/>
</dbReference>
<evidence type="ECO:0000256" key="6">
    <source>
        <dbReference type="ARBA" id="ARBA00047942"/>
    </source>
</evidence>
<protein>
    <recommendedName>
        <fullName evidence="2">site-specific DNA-methyltransferase (adenine-specific)</fullName>
        <ecNumber evidence="2">2.1.1.72</ecNumber>
    </recommendedName>
</protein>
<dbReference type="GO" id="GO:0003677">
    <property type="term" value="F:DNA binding"/>
    <property type="evidence" value="ECO:0007669"/>
    <property type="project" value="InterPro"/>
</dbReference>
<dbReference type="InterPro" id="IPR002295">
    <property type="entry name" value="N4/N6-MTase_EcoPI_Mod-like"/>
</dbReference>
<organism evidence="8 9">
    <name type="scientific">Flavobacterium davisii</name>
    <dbReference type="NCBI Taxonomy" id="2906077"/>
    <lineage>
        <taxon>Bacteria</taxon>
        <taxon>Pseudomonadati</taxon>
        <taxon>Bacteroidota</taxon>
        <taxon>Flavobacteriia</taxon>
        <taxon>Flavobacteriales</taxon>
        <taxon>Flavobacteriaceae</taxon>
        <taxon>Flavobacterium</taxon>
    </lineage>
</organism>
<name>A0A246GKU7_9FLAO</name>
<dbReference type="PIRSF" id="PIRSF015855">
    <property type="entry name" value="TypeIII_Mtase_mKpnI"/>
    <property type="match status" value="1"/>
</dbReference>
<accession>A0A246GKU7</accession>
<evidence type="ECO:0000256" key="4">
    <source>
        <dbReference type="ARBA" id="ARBA00022679"/>
    </source>
</evidence>
<evidence type="ECO:0000313" key="8">
    <source>
        <dbReference type="EMBL" id="OWP84828.1"/>
    </source>
</evidence>
<dbReference type="GO" id="GO:0032259">
    <property type="term" value="P:methylation"/>
    <property type="evidence" value="ECO:0007669"/>
    <property type="project" value="UniProtKB-KW"/>
</dbReference>
<dbReference type="GO" id="GO:0009007">
    <property type="term" value="F:site-specific DNA-methyltransferase (adenine-specific) activity"/>
    <property type="evidence" value="ECO:0007669"/>
    <property type="project" value="UniProtKB-EC"/>
</dbReference>
<comment type="catalytic activity">
    <reaction evidence="6">
        <text>a 2'-deoxyadenosine in DNA + S-adenosyl-L-methionine = an N(6)-methyl-2'-deoxyadenosine in DNA + S-adenosyl-L-homocysteine + H(+)</text>
        <dbReference type="Rhea" id="RHEA:15197"/>
        <dbReference type="Rhea" id="RHEA-COMP:12418"/>
        <dbReference type="Rhea" id="RHEA-COMP:12419"/>
        <dbReference type="ChEBI" id="CHEBI:15378"/>
        <dbReference type="ChEBI" id="CHEBI:57856"/>
        <dbReference type="ChEBI" id="CHEBI:59789"/>
        <dbReference type="ChEBI" id="CHEBI:90615"/>
        <dbReference type="ChEBI" id="CHEBI:90616"/>
        <dbReference type="EC" id="2.1.1.72"/>
    </reaction>
</comment>
<dbReference type="InterPro" id="IPR002052">
    <property type="entry name" value="DNA_methylase_N6_adenine_CS"/>
</dbReference>
<dbReference type="PROSITE" id="PS00092">
    <property type="entry name" value="N6_MTASE"/>
    <property type="match status" value="1"/>
</dbReference>
<dbReference type="Pfam" id="PF01555">
    <property type="entry name" value="N6_N4_Mtase"/>
    <property type="match status" value="1"/>
</dbReference>
<feature type="domain" description="DNA methylase N-4/N-6" evidence="7">
    <location>
        <begin position="117"/>
        <end position="447"/>
    </location>
</feature>
<evidence type="ECO:0000256" key="3">
    <source>
        <dbReference type="ARBA" id="ARBA00022603"/>
    </source>
</evidence>
<evidence type="ECO:0000259" key="7">
    <source>
        <dbReference type="Pfam" id="PF01555"/>
    </source>
</evidence>
<dbReference type="EC" id="2.1.1.72" evidence="2"/>
<reference evidence="8 9" key="1">
    <citation type="journal article" date="2017" name="Infect. Genet. Evol.">
        <title>Comparative genome analysis of fish pathogen Flavobacterium columnare reveals extensive sequence diversity within the species.</title>
        <authorList>
            <person name="Kayansamruaj P."/>
            <person name="Dong H.T."/>
            <person name="Hirono I."/>
            <person name="Kondo H."/>
            <person name="Senapin S."/>
            <person name="Rodkhum C."/>
        </authorList>
    </citation>
    <scope>NUCLEOTIDE SEQUENCE [LARGE SCALE GENOMIC DNA]</scope>
    <source>
        <strain evidence="8 9">1215</strain>
    </source>
</reference>
<dbReference type="SUPFAM" id="SSF53335">
    <property type="entry name" value="S-adenosyl-L-methionine-dependent methyltransferases"/>
    <property type="match status" value="1"/>
</dbReference>
<comment type="caution">
    <text evidence="8">The sequence shown here is derived from an EMBL/GenBank/DDBJ whole genome shotgun (WGS) entry which is preliminary data.</text>
</comment>